<dbReference type="InterPro" id="IPR013783">
    <property type="entry name" value="Ig-like_fold"/>
</dbReference>
<organism evidence="2">
    <name type="scientific">Vibrio alginolyticus</name>
    <dbReference type="NCBI Taxonomy" id="663"/>
    <lineage>
        <taxon>Bacteria</taxon>
        <taxon>Pseudomonadati</taxon>
        <taxon>Pseudomonadota</taxon>
        <taxon>Gammaproteobacteria</taxon>
        <taxon>Vibrionales</taxon>
        <taxon>Vibrionaceae</taxon>
        <taxon>Vibrio</taxon>
    </lineage>
</organism>
<feature type="signal peptide" evidence="1">
    <location>
        <begin position="1"/>
        <end position="18"/>
    </location>
</feature>
<gene>
    <name evidence="2" type="ORF">K05K4_18930</name>
</gene>
<dbReference type="Gene3D" id="2.60.40.10">
    <property type="entry name" value="Immunoglobulins"/>
    <property type="match status" value="1"/>
</dbReference>
<evidence type="ECO:0008006" key="3">
    <source>
        <dbReference type="Google" id="ProtNLM"/>
    </source>
</evidence>
<accession>A0A1W6TSA7</accession>
<dbReference type="RefSeq" id="WP_086046863.1">
    <property type="nucleotide sequence ID" value="NZ_CP017889.1"/>
</dbReference>
<feature type="chain" id="PRO_5011905021" description="Molecular chaperone" evidence="1">
    <location>
        <begin position="19"/>
        <end position="214"/>
    </location>
</feature>
<evidence type="ECO:0000256" key="1">
    <source>
        <dbReference type="SAM" id="SignalP"/>
    </source>
</evidence>
<reference evidence="2" key="1">
    <citation type="submission" date="2016-10" db="EMBL/GenBank/DDBJ databases">
        <title>The High Quality Genome of Vibrio alginolyticus K01M1.</title>
        <authorList>
            <person name="Wendling C."/>
            <person name="Chibani C.M."/>
            <person name="Hertel R."/>
            <person name="Sproer C."/>
            <person name="Bunk B."/>
            <person name="Overmann J."/>
            <person name="Roth O."/>
            <person name="Liesegang H."/>
        </authorList>
    </citation>
    <scope>NUCLEOTIDE SEQUENCE</scope>
    <source>
        <strain evidence="2">K05K4</strain>
    </source>
</reference>
<proteinExistence type="predicted"/>
<evidence type="ECO:0000313" key="2">
    <source>
        <dbReference type="EMBL" id="ARP18727.1"/>
    </source>
</evidence>
<dbReference type="AlphaFoldDB" id="A0A1W6TSA7"/>
<name>A0A1W6TSA7_VIBAL</name>
<sequence>MIRLIFIFFSINYQVAFAFNVGPLVTNLDSEIGFISKMVSNESQSRKAYQIKVYEIEKPGKDEKLIKNNKNELRYSPKTFFLSANSHKYISFYYRGNKKKEKYYRVTFSELSTSILKKSIEMSIVTEINTIVIVLPENKRLKYDIDYENGKIINSGNVYFELLLKERCDSKDSDSFSRFLLPDDYFEINLNKKIVIIKYNGRYIDPQGTCSNEK</sequence>
<protein>
    <recommendedName>
        <fullName evidence="3">Molecular chaperone</fullName>
    </recommendedName>
</protein>
<keyword evidence="1" id="KW-0732">Signal</keyword>
<dbReference type="EMBL" id="CP017902">
    <property type="protein sequence ID" value="ARP18727.1"/>
    <property type="molecule type" value="Genomic_DNA"/>
</dbReference>